<sequence length="177" mass="21319">MQCLPEAYKNIIVGLKWRGKFAWYVSLKDMWFLDETALEREYEQWCKRKGLPLNFAVSEDDERYGLCVLNEKNVNLFLPRIAKYAVSSDELREYMKLAMNIKSRDEVTLEYMPSLYIDFDKKILYSMYTEPASFEDYLPANWQGYYQDFLDFIEPIEQFWRENNKEIIDFRKGPDGK</sequence>
<protein>
    <submittedName>
        <fullName evidence="1">Uncharacterized protein</fullName>
    </submittedName>
</protein>
<accession>A0A645HNN3</accession>
<evidence type="ECO:0000313" key="1">
    <source>
        <dbReference type="EMBL" id="MPN40665.1"/>
    </source>
</evidence>
<dbReference type="EMBL" id="VSSQ01097229">
    <property type="protein sequence ID" value="MPN40665.1"/>
    <property type="molecule type" value="Genomic_DNA"/>
</dbReference>
<proteinExistence type="predicted"/>
<reference evidence="1" key="1">
    <citation type="submission" date="2019-08" db="EMBL/GenBank/DDBJ databases">
        <authorList>
            <person name="Kucharzyk K."/>
            <person name="Murdoch R.W."/>
            <person name="Higgins S."/>
            <person name="Loffler F."/>
        </authorList>
    </citation>
    <scope>NUCLEOTIDE SEQUENCE</scope>
</reference>
<dbReference type="AlphaFoldDB" id="A0A645HNN3"/>
<name>A0A645HNN3_9ZZZZ</name>
<gene>
    <name evidence="1" type="ORF">SDC9_188203</name>
</gene>
<organism evidence="1">
    <name type="scientific">bioreactor metagenome</name>
    <dbReference type="NCBI Taxonomy" id="1076179"/>
    <lineage>
        <taxon>unclassified sequences</taxon>
        <taxon>metagenomes</taxon>
        <taxon>ecological metagenomes</taxon>
    </lineage>
</organism>
<comment type="caution">
    <text evidence="1">The sequence shown here is derived from an EMBL/GenBank/DDBJ whole genome shotgun (WGS) entry which is preliminary data.</text>
</comment>